<dbReference type="InterPro" id="IPR029063">
    <property type="entry name" value="SAM-dependent_MTases_sf"/>
</dbReference>
<sequence length="235" mass="26583">MDSAESNQVVELADQEGIFERVKQENLSLGKHEFEFNNHIYIGYPTVYSPFLFSGSFYTAQNFPYPVGGTFLEIGTGCGLTVLEAAFKGCKKAVGTDISEDSIANSKENLTRFESQLEDGQVEFYISDIFSAIPKGEKFNAIFWNFPCQLGSQPHDEMEMLDRAFKDPGYILLRRYLQEIKDYLEVGGNGYFCWHPAVANNELFKKVIAETNVELVEKLLIPGPHDLNAILYMIK</sequence>
<dbReference type="GO" id="GO:0008168">
    <property type="term" value="F:methyltransferase activity"/>
    <property type="evidence" value="ECO:0007669"/>
    <property type="project" value="UniProtKB-KW"/>
</dbReference>
<reference evidence="2 3" key="1">
    <citation type="submission" date="2014-06" db="EMBL/GenBank/DDBJ databases">
        <authorList>
            <person name="Swart Estienne"/>
        </authorList>
    </citation>
    <scope>NUCLEOTIDE SEQUENCE [LARGE SCALE GENOMIC DNA]</scope>
    <source>
        <strain evidence="2 3">130c</strain>
    </source>
</reference>
<dbReference type="CDD" id="cd02440">
    <property type="entry name" value="AdoMet_MTases"/>
    <property type="match status" value="1"/>
</dbReference>
<name>A0A077ZV19_STYLE</name>
<dbReference type="InterPro" id="IPR025714">
    <property type="entry name" value="Methyltranfer_dom"/>
</dbReference>
<evidence type="ECO:0000259" key="1">
    <source>
        <dbReference type="Pfam" id="PF13847"/>
    </source>
</evidence>
<dbReference type="EMBL" id="CCKQ01001168">
    <property type="protein sequence ID" value="CDW72281.1"/>
    <property type="molecule type" value="Genomic_DNA"/>
</dbReference>
<keyword evidence="3" id="KW-1185">Reference proteome</keyword>
<proteinExistence type="predicted"/>
<gene>
    <name evidence="2" type="primary">Contig8749.g9340</name>
    <name evidence="2" type="ORF">STYLEM_1239</name>
</gene>
<dbReference type="InParanoid" id="A0A077ZV19"/>
<dbReference type="OrthoDB" id="5969505at2759"/>
<dbReference type="OMA" id="IFWNIPF"/>
<protein>
    <submittedName>
        <fullName evidence="2">Methyltransferase small</fullName>
    </submittedName>
</protein>
<accession>A0A077ZV19</accession>
<keyword evidence="2" id="KW-0808">Transferase</keyword>
<feature type="domain" description="Methyltransferase" evidence="1">
    <location>
        <begin position="69"/>
        <end position="181"/>
    </location>
</feature>
<evidence type="ECO:0000313" key="2">
    <source>
        <dbReference type="EMBL" id="CDW72281.1"/>
    </source>
</evidence>
<keyword evidence="2" id="KW-0489">Methyltransferase</keyword>
<dbReference type="Gene3D" id="3.40.50.150">
    <property type="entry name" value="Vaccinia Virus protein VP39"/>
    <property type="match status" value="1"/>
</dbReference>
<dbReference type="AlphaFoldDB" id="A0A077ZV19"/>
<evidence type="ECO:0000313" key="3">
    <source>
        <dbReference type="Proteomes" id="UP000039865"/>
    </source>
</evidence>
<dbReference type="Pfam" id="PF13847">
    <property type="entry name" value="Methyltransf_31"/>
    <property type="match status" value="1"/>
</dbReference>
<dbReference type="GO" id="GO:0032259">
    <property type="term" value="P:methylation"/>
    <property type="evidence" value="ECO:0007669"/>
    <property type="project" value="UniProtKB-KW"/>
</dbReference>
<dbReference type="SUPFAM" id="SSF53335">
    <property type="entry name" value="S-adenosyl-L-methionine-dependent methyltransferases"/>
    <property type="match status" value="1"/>
</dbReference>
<dbReference type="Proteomes" id="UP000039865">
    <property type="component" value="Unassembled WGS sequence"/>
</dbReference>
<organism evidence="2 3">
    <name type="scientific">Stylonychia lemnae</name>
    <name type="common">Ciliate</name>
    <dbReference type="NCBI Taxonomy" id="5949"/>
    <lineage>
        <taxon>Eukaryota</taxon>
        <taxon>Sar</taxon>
        <taxon>Alveolata</taxon>
        <taxon>Ciliophora</taxon>
        <taxon>Intramacronucleata</taxon>
        <taxon>Spirotrichea</taxon>
        <taxon>Stichotrichia</taxon>
        <taxon>Sporadotrichida</taxon>
        <taxon>Oxytrichidae</taxon>
        <taxon>Stylonychinae</taxon>
        <taxon>Stylonychia</taxon>
    </lineage>
</organism>